<dbReference type="Gene3D" id="1.10.10.10">
    <property type="entry name" value="Winged helix-like DNA-binding domain superfamily/Winged helix DNA-binding domain"/>
    <property type="match status" value="1"/>
</dbReference>
<proteinExistence type="inferred from homology"/>
<comment type="similarity">
    <text evidence="1">Belongs to the CvfB family.</text>
</comment>
<evidence type="ECO:0000259" key="2">
    <source>
        <dbReference type="SMART" id="SM00316"/>
    </source>
</evidence>
<dbReference type="Pfam" id="PF13509">
    <property type="entry name" value="S1_2"/>
    <property type="match status" value="2"/>
</dbReference>
<evidence type="ECO:0000313" key="3">
    <source>
        <dbReference type="EMBL" id="SDT91064.1"/>
    </source>
</evidence>
<feature type="domain" description="S1 motif" evidence="2">
    <location>
        <begin position="146"/>
        <end position="208"/>
    </location>
</feature>
<dbReference type="InterPro" id="IPR039566">
    <property type="entry name" value="CvfB_S1_st"/>
</dbReference>
<dbReference type="PANTHER" id="PTHR37296:SF1">
    <property type="entry name" value="CONSERVED VIRULENCE FACTOR B"/>
    <property type="match status" value="1"/>
</dbReference>
<reference evidence="4" key="1">
    <citation type="submission" date="2016-10" db="EMBL/GenBank/DDBJ databases">
        <authorList>
            <person name="Varghese N."/>
            <person name="Submissions S."/>
        </authorList>
    </citation>
    <scope>NUCLEOTIDE SEQUENCE [LARGE SCALE GENOMIC DNA]</scope>
    <source>
        <strain evidence="4">CECT 8338</strain>
    </source>
</reference>
<protein>
    <recommendedName>
        <fullName evidence="2">S1 motif domain-containing protein</fullName>
    </recommendedName>
</protein>
<dbReference type="STRING" id="1434072.SAMN05216210_0420"/>
<dbReference type="RefSeq" id="WP_092383656.1">
    <property type="nucleotide sequence ID" value="NZ_LT629787.1"/>
</dbReference>
<keyword evidence="4" id="KW-1185">Reference proteome</keyword>
<dbReference type="InterPro" id="IPR040764">
    <property type="entry name" value="CvfB_WH"/>
</dbReference>
<dbReference type="OrthoDB" id="9801597at2"/>
<dbReference type="PANTHER" id="PTHR37296">
    <property type="entry name" value="CONSERVED VIRULENCE FACTOR B"/>
    <property type="match status" value="1"/>
</dbReference>
<dbReference type="InterPro" id="IPR012340">
    <property type="entry name" value="NA-bd_OB-fold"/>
</dbReference>
<dbReference type="AlphaFoldDB" id="A0A1H2E7R4"/>
<dbReference type="InterPro" id="IPR003029">
    <property type="entry name" value="S1_domain"/>
</dbReference>
<dbReference type="EMBL" id="LT629787">
    <property type="protein sequence ID" value="SDT91064.1"/>
    <property type="molecule type" value="Genomic_DNA"/>
</dbReference>
<sequence>MAAIGRYNSLEVLKHTDFGLYLDGGTDGEILLPNRYIPKDTPTEAGDWLNVFIYLDSSDKLIATTETPKAMVGEFASLKVIDSNQAGIFLDWGLPKDLLLPYSESKKPLSTGDYVVVFLYLDRHTRRITATAKLDRHLDHQPATYKVGEAVDLLVVEQTDLGFKAIINGQHWGLIHKNEAFKFLRKGKHEQGYIRELRPDGKINLTLQPIGEAAADALQAQILQHLDANAGVLGLSDKSPPEAISRQFGVSKSNFKKAIGGLMKQGQIRILPDRIERT</sequence>
<dbReference type="Gene3D" id="2.40.50.140">
    <property type="entry name" value="Nucleic acid-binding proteins"/>
    <property type="match status" value="2"/>
</dbReference>
<dbReference type="SMART" id="SM00316">
    <property type="entry name" value="S1"/>
    <property type="match status" value="2"/>
</dbReference>
<name>A0A1H2E7R4_9GAMM</name>
<evidence type="ECO:0000256" key="1">
    <source>
        <dbReference type="PIRNR" id="PIRNR012524"/>
    </source>
</evidence>
<dbReference type="InterPro" id="IPR036388">
    <property type="entry name" value="WH-like_DNA-bd_sf"/>
</dbReference>
<gene>
    <name evidence="3" type="ORF">SAMN05216210_0420</name>
</gene>
<dbReference type="InterPro" id="IPR014464">
    <property type="entry name" value="CvfB_fam"/>
</dbReference>
<feature type="domain" description="S1 motif" evidence="2">
    <location>
        <begin position="71"/>
        <end position="133"/>
    </location>
</feature>
<dbReference type="PIRSF" id="PIRSF012524">
    <property type="entry name" value="YitL_S1"/>
    <property type="match status" value="1"/>
</dbReference>
<dbReference type="Proteomes" id="UP000243924">
    <property type="component" value="Chromosome I"/>
</dbReference>
<evidence type="ECO:0000313" key="4">
    <source>
        <dbReference type="Proteomes" id="UP000243924"/>
    </source>
</evidence>
<dbReference type="GO" id="GO:0003676">
    <property type="term" value="F:nucleic acid binding"/>
    <property type="evidence" value="ECO:0007669"/>
    <property type="project" value="InterPro"/>
</dbReference>
<dbReference type="Pfam" id="PF17783">
    <property type="entry name" value="WHD_CvfB"/>
    <property type="match status" value="1"/>
</dbReference>
<accession>A0A1H2E7R4</accession>
<organism evidence="3 4">
    <name type="scientific">Halopseudomonas salegens</name>
    <dbReference type="NCBI Taxonomy" id="1434072"/>
    <lineage>
        <taxon>Bacteria</taxon>
        <taxon>Pseudomonadati</taxon>
        <taxon>Pseudomonadota</taxon>
        <taxon>Gammaproteobacteria</taxon>
        <taxon>Pseudomonadales</taxon>
        <taxon>Pseudomonadaceae</taxon>
        <taxon>Halopseudomonas</taxon>
    </lineage>
</organism>